<keyword evidence="2" id="KW-1185">Reference proteome</keyword>
<reference evidence="1" key="1">
    <citation type="submission" date="2022-07" db="EMBL/GenBank/DDBJ databases">
        <authorList>
            <person name="Trinca V."/>
            <person name="Uliana J.V.C."/>
            <person name="Torres T.T."/>
            <person name="Ward R.J."/>
            <person name="Monesi N."/>
        </authorList>
    </citation>
    <scope>NUCLEOTIDE SEQUENCE</scope>
    <source>
        <strain evidence="1">HSMRA1968</strain>
        <tissue evidence="1">Whole embryos</tissue>
    </source>
</reference>
<evidence type="ECO:0000313" key="1">
    <source>
        <dbReference type="EMBL" id="KAJ6643962.1"/>
    </source>
</evidence>
<protein>
    <submittedName>
        <fullName evidence="1">Uncharacterized protein</fullName>
    </submittedName>
</protein>
<dbReference type="EMBL" id="WJQU01000002">
    <property type="protein sequence ID" value="KAJ6643962.1"/>
    <property type="molecule type" value="Genomic_DNA"/>
</dbReference>
<name>A0A9Q0S3F0_9DIPT</name>
<sequence>MSIKKVTITSNNPIISRKKLFQFLFKRYIRSAYRGAVQSKTVNGTELRKEYFNDMGECFNEQQRRKLDYLKIKRKILGRTVSAKERNDAKR</sequence>
<proteinExistence type="predicted"/>
<evidence type="ECO:0000313" key="2">
    <source>
        <dbReference type="Proteomes" id="UP001151699"/>
    </source>
</evidence>
<accession>A0A9Q0S3F0</accession>
<dbReference type="Proteomes" id="UP001151699">
    <property type="component" value="Chromosome B"/>
</dbReference>
<dbReference type="AlphaFoldDB" id="A0A9Q0S3F0"/>
<comment type="caution">
    <text evidence="1">The sequence shown here is derived from an EMBL/GenBank/DDBJ whole genome shotgun (WGS) entry which is preliminary data.</text>
</comment>
<organism evidence="1 2">
    <name type="scientific">Pseudolycoriella hygida</name>
    <dbReference type="NCBI Taxonomy" id="35572"/>
    <lineage>
        <taxon>Eukaryota</taxon>
        <taxon>Metazoa</taxon>
        <taxon>Ecdysozoa</taxon>
        <taxon>Arthropoda</taxon>
        <taxon>Hexapoda</taxon>
        <taxon>Insecta</taxon>
        <taxon>Pterygota</taxon>
        <taxon>Neoptera</taxon>
        <taxon>Endopterygota</taxon>
        <taxon>Diptera</taxon>
        <taxon>Nematocera</taxon>
        <taxon>Sciaroidea</taxon>
        <taxon>Sciaridae</taxon>
        <taxon>Pseudolycoriella</taxon>
    </lineage>
</organism>
<gene>
    <name evidence="1" type="ORF">Bhyg_08927</name>
</gene>